<feature type="signal peptide" evidence="6">
    <location>
        <begin position="1"/>
        <end position="22"/>
    </location>
</feature>
<dbReference type="PANTHER" id="PTHR42978:SF2">
    <property type="entry name" value="102 KBASES UNSTABLE REGION: FROM 1 TO 119443"/>
    <property type="match status" value="1"/>
</dbReference>
<comment type="similarity">
    <text evidence="2">Belongs to the metallo-beta-lactamase superfamily.</text>
</comment>
<accession>A0ABX7G3W4</accession>
<dbReference type="Gene3D" id="3.60.15.10">
    <property type="entry name" value="Ribonuclease Z/Hydroxyacylglutathione hydrolase-like"/>
    <property type="match status" value="1"/>
</dbReference>
<evidence type="ECO:0000256" key="2">
    <source>
        <dbReference type="ARBA" id="ARBA00007749"/>
    </source>
</evidence>
<sequence>MTTRYLTATLLLGLMTASPLFAADGGAPQTQHTSQAAVLGTPVSLAEMEASLATSGRLGFSAHSSANWQVPLRGLLNLEAPAAKAAGKTDGDEPIQVYLYEFTHPQHGRFFIDTGVAQGLLEAPARHGVPAELFQAFGLGKIQLLQSSGEIASGGKPLSGIFLTHLHLDHISGLPDLPADIPLYVGRNEHLSLSPQNHMTQAATDALLSGRPPLNEWGFDKGEAIDIFGDASVFALPSPGHTEGSTAYVLNTLDGPVLIVGDTCHTAWGWQQGVEPGDFTRDQRQNRKSLLALKALSDRHSQLKVYLGHQLL</sequence>
<dbReference type="EMBL" id="CP069213">
    <property type="protein sequence ID" value="QRH02001.1"/>
    <property type="molecule type" value="Genomic_DNA"/>
</dbReference>
<evidence type="ECO:0000256" key="6">
    <source>
        <dbReference type="SAM" id="SignalP"/>
    </source>
</evidence>
<gene>
    <name evidence="8" type="ORF">JQC75_00710</name>
</gene>
<dbReference type="InterPro" id="IPR036866">
    <property type="entry name" value="RibonucZ/Hydroxyglut_hydro"/>
</dbReference>
<dbReference type="Proteomes" id="UP000596252">
    <property type="component" value="Chromosome"/>
</dbReference>
<evidence type="ECO:0000313" key="8">
    <source>
        <dbReference type="EMBL" id="QRH02001.1"/>
    </source>
</evidence>
<evidence type="ECO:0000256" key="4">
    <source>
        <dbReference type="ARBA" id="ARBA00022801"/>
    </source>
</evidence>
<dbReference type="Pfam" id="PF00753">
    <property type="entry name" value="Lactamase_B"/>
    <property type="match status" value="1"/>
</dbReference>
<organism evidence="8 9">
    <name type="scientific">Shewanella litorisediminis</name>
    <dbReference type="NCBI Taxonomy" id="1173586"/>
    <lineage>
        <taxon>Bacteria</taxon>
        <taxon>Pseudomonadati</taxon>
        <taxon>Pseudomonadota</taxon>
        <taxon>Gammaproteobacteria</taxon>
        <taxon>Alteromonadales</taxon>
        <taxon>Shewanellaceae</taxon>
        <taxon>Shewanella</taxon>
    </lineage>
</organism>
<keyword evidence="6" id="KW-0732">Signal</keyword>
<dbReference type="RefSeq" id="WP_203325660.1">
    <property type="nucleotide sequence ID" value="NZ_CP069213.1"/>
</dbReference>
<feature type="chain" id="PRO_5046995307" evidence="6">
    <location>
        <begin position="23"/>
        <end position="312"/>
    </location>
</feature>
<evidence type="ECO:0000256" key="5">
    <source>
        <dbReference type="ARBA" id="ARBA00022833"/>
    </source>
</evidence>
<evidence type="ECO:0000259" key="7">
    <source>
        <dbReference type="SMART" id="SM00849"/>
    </source>
</evidence>
<name>A0ABX7G3W4_9GAMM</name>
<proteinExistence type="inferred from homology"/>
<keyword evidence="9" id="KW-1185">Reference proteome</keyword>
<keyword evidence="4" id="KW-0378">Hydrolase</keyword>
<keyword evidence="3" id="KW-0479">Metal-binding</keyword>
<dbReference type="InterPro" id="IPR001279">
    <property type="entry name" value="Metallo-B-lactamas"/>
</dbReference>
<protein>
    <submittedName>
        <fullName evidence="8">MBL fold metallo-hydrolase</fullName>
    </submittedName>
</protein>
<comment type="cofactor">
    <cofactor evidence="1">
        <name>Zn(2+)</name>
        <dbReference type="ChEBI" id="CHEBI:29105"/>
    </cofactor>
</comment>
<evidence type="ECO:0000256" key="1">
    <source>
        <dbReference type="ARBA" id="ARBA00001947"/>
    </source>
</evidence>
<dbReference type="InterPro" id="IPR051013">
    <property type="entry name" value="MBL_superfamily_lactonases"/>
</dbReference>
<dbReference type="PANTHER" id="PTHR42978">
    <property type="entry name" value="QUORUM-QUENCHING LACTONASE YTNP-RELATED-RELATED"/>
    <property type="match status" value="1"/>
</dbReference>
<reference evidence="8 9" key="1">
    <citation type="journal article" date="2012" name="Antonie Van Leeuwenhoek">
        <title>Shewanella litorisediminis sp. nov., a gammaproteobacterium isolated from a tidal flat sediment.</title>
        <authorList>
            <person name="Lee M.H."/>
            <person name="Yoon J.H."/>
        </authorList>
    </citation>
    <scope>NUCLEOTIDE SEQUENCE [LARGE SCALE GENOMIC DNA]</scope>
    <source>
        <strain evidence="8 9">SMK1-12</strain>
    </source>
</reference>
<feature type="domain" description="Metallo-beta-lactamase" evidence="7">
    <location>
        <begin position="96"/>
        <end position="309"/>
    </location>
</feature>
<evidence type="ECO:0000313" key="9">
    <source>
        <dbReference type="Proteomes" id="UP000596252"/>
    </source>
</evidence>
<keyword evidence="5" id="KW-0862">Zinc</keyword>
<dbReference type="SMART" id="SM00849">
    <property type="entry name" value="Lactamase_B"/>
    <property type="match status" value="1"/>
</dbReference>
<evidence type="ECO:0000256" key="3">
    <source>
        <dbReference type="ARBA" id="ARBA00022723"/>
    </source>
</evidence>
<dbReference type="SUPFAM" id="SSF56281">
    <property type="entry name" value="Metallo-hydrolase/oxidoreductase"/>
    <property type="match status" value="1"/>
</dbReference>